<dbReference type="InterPro" id="IPR000834">
    <property type="entry name" value="Peptidase_M14"/>
</dbReference>
<dbReference type="RefSeq" id="WP_210802745.1">
    <property type="nucleotide sequence ID" value="NZ_JAGQDE010000012.1"/>
</dbReference>
<comment type="similarity">
    <text evidence="2 12">Belongs to the peptidase M14 family.</text>
</comment>
<dbReference type="GO" id="GO:0008270">
    <property type="term" value="F:zinc ion binding"/>
    <property type="evidence" value="ECO:0007669"/>
    <property type="project" value="InterPro"/>
</dbReference>
<dbReference type="EC" id="3.4.17.18" evidence="11"/>
<evidence type="ECO:0000256" key="10">
    <source>
        <dbReference type="ARBA" id="ARBA00050859"/>
    </source>
</evidence>
<dbReference type="SMART" id="SM00631">
    <property type="entry name" value="Zn_pept"/>
    <property type="match status" value="1"/>
</dbReference>
<dbReference type="EMBL" id="JAGQDE010000012">
    <property type="protein sequence ID" value="MBQ0960065.1"/>
    <property type="molecule type" value="Genomic_DNA"/>
</dbReference>
<dbReference type="SUPFAM" id="SSF53187">
    <property type="entry name" value="Zn-dependent exopeptidases"/>
    <property type="match status" value="1"/>
</dbReference>
<evidence type="ECO:0000313" key="16">
    <source>
        <dbReference type="Proteomes" id="UP000678374"/>
    </source>
</evidence>
<dbReference type="GO" id="GO:0005615">
    <property type="term" value="C:extracellular space"/>
    <property type="evidence" value="ECO:0007669"/>
    <property type="project" value="TreeGrafter"/>
</dbReference>
<dbReference type="Gene3D" id="3.40.630.10">
    <property type="entry name" value="Zn peptidases"/>
    <property type="match status" value="1"/>
</dbReference>
<dbReference type="PROSITE" id="PS00132">
    <property type="entry name" value="CARBOXYPEPT_ZN_1"/>
    <property type="match status" value="1"/>
</dbReference>
<dbReference type="GO" id="GO:0006508">
    <property type="term" value="P:proteolysis"/>
    <property type="evidence" value="ECO:0007669"/>
    <property type="project" value="UniProtKB-KW"/>
</dbReference>
<evidence type="ECO:0000256" key="2">
    <source>
        <dbReference type="ARBA" id="ARBA00005988"/>
    </source>
</evidence>
<dbReference type="GO" id="GO:0004181">
    <property type="term" value="F:metallocarboxypeptidase activity"/>
    <property type="evidence" value="ECO:0007669"/>
    <property type="project" value="InterPro"/>
</dbReference>
<evidence type="ECO:0000256" key="6">
    <source>
        <dbReference type="ARBA" id="ARBA00022729"/>
    </source>
</evidence>
<feature type="domain" description="Peptidase M14" evidence="14">
    <location>
        <begin position="139"/>
        <end position="449"/>
    </location>
</feature>
<evidence type="ECO:0000256" key="7">
    <source>
        <dbReference type="ARBA" id="ARBA00022801"/>
    </source>
</evidence>
<evidence type="ECO:0000313" key="15">
    <source>
        <dbReference type="EMBL" id="MBQ0960065.1"/>
    </source>
</evidence>
<sequence length="573" mass="61393">MSRQTLTAIAALLLPLLAGAHPISADSRAQWQSEADAERATARYYRVSFADSATARKAMISLHEAVVDGHWKQAVLVMQLDDEELAKLRPHARRIEPADDFAALRQRQLDALSRQASPRILGTSAAQEVGTESIPGYSCYETVEETQTAAQALVTARPTLASYIAIGSSWEKANGLGGYDLKVLKLTNSAIGGDKPKLFVNSAIHAREYVTAPTALALAQQLVNGHGTDPEATWILDHHEVHLLLHTNPDGRKKAETGLLWRKNTNRNYCGVNSNNRGADLNRNFTFNWNITNGQGSSSNACAETYRGPSAGSEPETQAMQAYVRSLWPDRRGTAVGDAAPRDTSGIHIDIHSYGQLVLWPWGSTATRTGNADDLQTLGRRFAYLNGHFPDQSIGLYPTDGTTDGVSYGELGVAAYTFEMGNNFFQSCASYPAIKAGNLAALMYAAKVVRAPYILPSGPDALSLSLSANNVTPGTPVTLRAKIDAKRLSTANGKQAMPKIASAKAYVDVPPWAPGATALPMAATDGAFDGKTENVNVSLPTGALTPGRHLVWVEGTNVKGDTGPVTAIFLDIQ</sequence>
<evidence type="ECO:0000256" key="13">
    <source>
        <dbReference type="SAM" id="SignalP"/>
    </source>
</evidence>
<evidence type="ECO:0000256" key="12">
    <source>
        <dbReference type="PROSITE-ProRule" id="PRU01379"/>
    </source>
</evidence>
<keyword evidence="3" id="KW-0121">Carboxypeptidase</keyword>
<dbReference type="FunFam" id="3.40.630.10:FF:000084">
    <property type="entry name" value="Carboxypeptidase B2"/>
    <property type="match status" value="1"/>
</dbReference>
<keyword evidence="16" id="KW-1185">Reference proteome</keyword>
<dbReference type="Proteomes" id="UP000678374">
    <property type="component" value="Unassembled WGS sequence"/>
</dbReference>
<keyword evidence="4" id="KW-0645">Protease</keyword>
<evidence type="ECO:0000256" key="3">
    <source>
        <dbReference type="ARBA" id="ARBA00022645"/>
    </source>
</evidence>
<feature type="signal peptide" evidence="13">
    <location>
        <begin position="1"/>
        <end position="20"/>
    </location>
</feature>
<protein>
    <recommendedName>
        <fullName evidence="11">carboxypeptidase T</fullName>
        <ecNumber evidence="11">3.4.17.18</ecNumber>
    </recommendedName>
</protein>
<evidence type="ECO:0000256" key="1">
    <source>
        <dbReference type="ARBA" id="ARBA00001947"/>
    </source>
</evidence>
<feature type="chain" id="PRO_5036992224" description="carboxypeptidase T" evidence="13">
    <location>
        <begin position="21"/>
        <end position="573"/>
    </location>
</feature>
<organism evidence="15 16">
    <name type="scientific">Ideonella aquatica</name>
    <dbReference type="NCBI Taxonomy" id="2824119"/>
    <lineage>
        <taxon>Bacteria</taxon>
        <taxon>Pseudomonadati</taxon>
        <taxon>Pseudomonadota</taxon>
        <taxon>Betaproteobacteria</taxon>
        <taxon>Burkholderiales</taxon>
        <taxon>Sphaerotilaceae</taxon>
        <taxon>Ideonella</taxon>
    </lineage>
</organism>
<evidence type="ECO:0000256" key="5">
    <source>
        <dbReference type="ARBA" id="ARBA00022723"/>
    </source>
</evidence>
<evidence type="ECO:0000256" key="11">
    <source>
        <dbReference type="ARBA" id="ARBA00066554"/>
    </source>
</evidence>
<feature type="active site" description="Proton donor/acceptor" evidence="12">
    <location>
        <position position="419"/>
    </location>
</feature>
<keyword evidence="8" id="KW-0862">Zinc</keyword>
<evidence type="ECO:0000259" key="14">
    <source>
        <dbReference type="PROSITE" id="PS52035"/>
    </source>
</evidence>
<evidence type="ECO:0000256" key="4">
    <source>
        <dbReference type="ARBA" id="ARBA00022670"/>
    </source>
</evidence>
<keyword evidence="6 13" id="KW-0732">Signal</keyword>
<keyword evidence="7" id="KW-0378">Hydrolase</keyword>
<reference evidence="15" key="1">
    <citation type="submission" date="2021-04" db="EMBL/GenBank/DDBJ databases">
        <title>The genome sequence of Ideonella sp. 4Y11.</title>
        <authorList>
            <person name="Liu Y."/>
        </authorList>
    </citation>
    <scope>NUCLEOTIDE SEQUENCE</scope>
    <source>
        <strain evidence="15">4Y11</strain>
    </source>
</reference>
<dbReference type="AlphaFoldDB" id="A0A940YH85"/>
<keyword evidence="9" id="KW-0482">Metalloprotease</keyword>
<name>A0A940YH85_9BURK</name>
<dbReference type="PROSITE" id="PS52035">
    <property type="entry name" value="PEPTIDASE_M14"/>
    <property type="match status" value="1"/>
</dbReference>
<evidence type="ECO:0000256" key="9">
    <source>
        <dbReference type="ARBA" id="ARBA00023049"/>
    </source>
</evidence>
<keyword evidence="5" id="KW-0479">Metal-binding</keyword>
<dbReference type="Pfam" id="PF00246">
    <property type="entry name" value="Peptidase_M14"/>
    <property type="match status" value="1"/>
</dbReference>
<dbReference type="PANTHER" id="PTHR11705:SF119">
    <property type="entry name" value="OS02G0119300 PROTEIN"/>
    <property type="match status" value="1"/>
</dbReference>
<accession>A0A940YH85</accession>
<proteinExistence type="inferred from homology"/>
<comment type="cofactor">
    <cofactor evidence="1">
        <name>Zn(2+)</name>
        <dbReference type="ChEBI" id="CHEBI:29105"/>
    </cofactor>
</comment>
<dbReference type="InterPro" id="IPR057246">
    <property type="entry name" value="CARBOXYPEPT_ZN_1"/>
</dbReference>
<dbReference type="PANTHER" id="PTHR11705">
    <property type="entry name" value="PROTEASE FAMILY M14 CARBOXYPEPTIDASE A,B"/>
    <property type="match status" value="1"/>
</dbReference>
<comment type="catalytic activity">
    <reaction evidence="10">
        <text>Releases a C-terminal residue, which may be hydrophobic or positively charged.</text>
        <dbReference type="EC" id="3.4.17.18"/>
    </reaction>
</comment>
<gene>
    <name evidence="15" type="ORF">KAK06_14015</name>
</gene>
<comment type="caution">
    <text evidence="15">The sequence shown here is derived from an EMBL/GenBank/DDBJ whole genome shotgun (WGS) entry which is preliminary data.</text>
</comment>
<dbReference type="PRINTS" id="PR00765">
    <property type="entry name" value="CRBOXYPTASEA"/>
</dbReference>
<evidence type="ECO:0000256" key="8">
    <source>
        <dbReference type="ARBA" id="ARBA00022833"/>
    </source>
</evidence>